<dbReference type="AlphaFoldDB" id="A0A1B9E919"/>
<evidence type="ECO:0000256" key="3">
    <source>
        <dbReference type="PROSITE-ProRule" id="PRU00339"/>
    </source>
</evidence>
<accession>A0A1B9E919</accession>
<keyword evidence="4" id="KW-0732">Signal</keyword>
<evidence type="ECO:0000256" key="4">
    <source>
        <dbReference type="SAM" id="SignalP"/>
    </source>
</evidence>
<name>A0A1B9E919_9FLAO</name>
<dbReference type="SMART" id="SM00028">
    <property type="entry name" value="TPR"/>
    <property type="match status" value="4"/>
</dbReference>
<dbReference type="STRING" id="1763534.GCA_001831475_02329"/>
<dbReference type="InterPro" id="IPR019734">
    <property type="entry name" value="TPR_rpt"/>
</dbReference>
<feature type="repeat" description="TPR" evidence="3">
    <location>
        <begin position="299"/>
        <end position="332"/>
    </location>
</feature>
<feature type="signal peptide" evidence="4">
    <location>
        <begin position="1"/>
        <end position="20"/>
    </location>
</feature>
<evidence type="ECO:0000313" key="5">
    <source>
        <dbReference type="EMBL" id="OCB78439.1"/>
    </source>
</evidence>
<proteinExistence type="predicted"/>
<dbReference type="Proteomes" id="UP000093510">
    <property type="component" value="Unassembled WGS sequence"/>
</dbReference>
<feature type="chain" id="PRO_5008625455" description="Tetratricopeptide repeat protein" evidence="4">
    <location>
        <begin position="21"/>
        <end position="422"/>
    </location>
</feature>
<dbReference type="Pfam" id="PF07719">
    <property type="entry name" value="TPR_2"/>
    <property type="match status" value="1"/>
</dbReference>
<reference evidence="5 6" key="1">
    <citation type="submission" date="2016-03" db="EMBL/GenBank/DDBJ databases">
        <authorList>
            <person name="Ploux O."/>
        </authorList>
    </citation>
    <scope>NUCLEOTIDE SEQUENCE [LARGE SCALE GENOMIC DNA]</scope>
    <source>
        <strain evidence="5 6">LPB0076</strain>
    </source>
</reference>
<sequence length="422" mass="47257">MKSKYVLLTSALLVSMATFAQKDELKAAEKAFKKGQAQEALELLKGAEPLMGNASESEKAQFFFVKGNALLELADKKVEEDKNRSLAAAAYLDLIQAENASGKSKYSTQATQSILTIKNKLIDGAIADSKEDKFAISAKKLHEAYLLDQKDTLNLYYAASTYINAKEYDKALKLYKDLKKINYSGKETNYLAVNKLTQQNDLFKNAQERDRMVKLGTHQQPTTEEIPSKRGEINKNIVLILVENGKIDEAKAAIADAKRTNPEDTSLILTEANLYLESKDFETYKKLVNQVLEKNPNDADLIFNLGVISANAKNLADAEKYYNQAIKINPSYLNAYINMAALKLEKEGVIIEEMNKLGTSDKEMKRYEVLKRQRQDLFRAAIPYLTKALELDPKNTDVAKTLLGVYSGLEMTAEKKALEAKM</sequence>
<keyword evidence="2 3" id="KW-0802">TPR repeat</keyword>
<organism evidence="5 6">
    <name type="scientific">Flavobacterium crassostreae</name>
    <dbReference type="NCBI Taxonomy" id="1763534"/>
    <lineage>
        <taxon>Bacteria</taxon>
        <taxon>Pseudomonadati</taxon>
        <taxon>Bacteroidota</taxon>
        <taxon>Flavobacteriia</taxon>
        <taxon>Flavobacteriales</taxon>
        <taxon>Flavobacteriaceae</taxon>
        <taxon>Flavobacterium</taxon>
    </lineage>
</organism>
<dbReference type="PROSITE" id="PS50005">
    <property type="entry name" value="TPR"/>
    <property type="match status" value="1"/>
</dbReference>
<gene>
    <name evidence="5" type="ORF">LPBF_02625</name>
</gene>
<dbReference type="Gene3D" id="1.25.40.10">
    <property type="entry name" value="Tetratricopeptide repeat domain"/>
    <property type="match status" value="1"/>
</dbReference>
<keyword evidence="6" id="KW-1185">Reference proteome</keyword>
<dbReference type="PANTHER" id="PTHR44943">
    <property type="entry name" value="CELLULOSE SYNTHASE OPERON PROTEIN C"/>
    <property type="match status" value="1"/>
</dbReference>
<protein>
    <recommendedName>
        <fullName evidence="7">Tetratricopeptide repeat protein</fullName>
    </recommendedName>
</protein>
<dbReference type="EMBL" id="LVEP01000011">
    <property type="protein sequence ID" value="OCB78439.1"/>
    <property type="molecule type" value="Genomic_DNA"/>
</dbReference>
<keyword evidence="1" id="KW-0677">Repeat</keyword>
<evidence type="ECO:0000256" key="2">
    <source>
        <dbReference type="ARBA" id="ARBA00022803"/>
    </source>
</evidence>
<dbReference type="InterPro" id="IPR011990">
    <property type="entry name" value="TPR-like_helical_dom_sf"/>
</dbReference>
<dbReference type="InterPro" id="IPR051685">
    <property type="entry name" value="Ycf3/AcsC/BcsC/TPR_MFPF"/>
</dbReference>
<evidence type="ECO:0000313" key="6">
    <source>
        <dbReference type="Proteomes" id="UP000093510"/>
    </source>
</evidence>
<dbReference type="OrthoDB" id="1149028at2"/>
<evidence type="ECO:0008006" key="7">
    <source>
        <dbReference type="Google" id="ProtNLM"/>
    </source>
</evidence>
<dbReference type="RefSeq" id="WP_066332112.1">
    <property type="nucleotide sequence ID" value="NZ_CP017688.1"/>
</dbReference>
<dbReference type="SUPFAM" id="SSF48452">
    <property type="entry name" value="TPR-like"/>
    <property type="match status" value="1"/>
</dbReference>
<evidence type="ECO:0000256" key="1">
    <source>
        <dbReference type="ARBA" id="ARBA00022737"/>
    </source>
</evidence>
<dbReference type="InterPro" id="IPR013105">
    <property type="entry name" value="TPR_2"/>
</dbReference>
<dbReference type="PANTHER" id="PTHR44943:SF8">
    <property type="entry name" value="TPR REPEAT-CONTAINING PROTEIN MJ0263"/>
    <property type="match status" value="1"/>
</dbReference>
<comment type="caution">
    <text evidence="5">The sequence shown here is derived from an EMBL/GenBank/DDBJ whole genome shotgun (WGS) entry which is preliminary data.</text>
</comment>